<dbReference type="AlphaFoldDB" id="G3IDK2"/>
<dbReference type="Proteomes" id="UP000001075">
    <property type="component" value="Unassembled WGS sequence"/>
</dbReference>
<gene>
    <name evidence="1" type="ORF">I79_021785</name>
</gene>
<organism evidence="1 2">
    <name type="scientific">Cricetulus griseus</name>
    <name type="common">Chinese hamster</name>
    <name type="synonym">Cricetulus barabensis griseus</name>
    <dbReference type="NCBI Taxonomy" id="10029"/>
    <lineage>
        <taxon>Eukaryota</taxon>
        <taxon>Metazoa</taxon>
        <taxon>Chordata</taxon>
        <taxon>Craniata</taxon>
        <taxon>Vertebrata</taxon>
        <taxon>Euteleostomi</taxon>
        <taxon>Mammalia</taxon>
        <taxon>Eutheria</taxon>
        <taxon>Euarchontoglires</taxon>
        <taxon>Glires</taxon>
        <taxon>Rodentia</taxon>
        <taxon>Myomorpha</taxon>
        <taxon>Muroidea</taxon>
        <taxon>Cricetidae</taxon>
        <taxon>Cricetinae</taxon>
        <taxon>Cricetulus</taxon>
    </lineage>
</organism>
<dbReference type="InParanoid" id="G3IDK2"/>
<reference evidence="2" key="1">
    <citation type="journal article" date="2011" name="Nat. Biotechnol.">
        <title>The genomic sequence of the Chinese hamster ovary (CHO)-K1 cell line.</title>
        <authorList>
            <person name="Xu X."/>
            <person name="Nagarajan H."/>
            <person name="Lewis N.E."/>
            <person name="Pan S."/>
            <person name="Cai Z."/>
            <person name="Liu X."/>
            <person name="Chen W."/>
            <person name="Xie M."/>
            <person name="Wang W."/>
            <person name="Hammond S."/>
            <person name="Andersen M.R."/>
            <person name="Neff N."/>
            <person name="Passarelli B."/>
            <person name="Koh W."/>
            <person name="Fan H.C."/>
            <person name="Wang J."/>
            <person name="Gui Y."/>
            <person name="Lee K.H."/>
            <person name="Betenbaugh M.J."/>
            <person name="Quake S.R."/>
            <person name="Famili I."/>
            <person name="Palsson B.O."/>
            <person name="Wang J."/>
        </authorList>
    </citation>
    <scope>NUCLEOTIDE SEQUENCE [LARGE SCALE GENOMIC DNA]</scope>
    <source>
        <strain evidence="2">CHO K1 cell line</strain>
    </source>
</reference>
<evidence type="ECO:0000313" key="2">
    <source>
        <dbReference type="Proteomes" id="UP000001075"/>
    </source>
</evidence>
<sequence>MTFFPGFLGNCDRNLLLKRYTKVQLYGIKYCMFLFLQSLETELQNKWDKDIYHLTSVR</sequence>
<protein>
    <submittedName>
        <fullName evidence="1">Uncharacterized protein</fullName>
    </submittedName>
</protein>
<dbReference type="EMBL" id="JH002068">
    <property type="protein sequence ID" value="EGW14139.1"/>
    <property type="molecule type" value="Genomic_DNA"/>
</dbReference>
<accession>G3IDK2</accession>
<name>G3IDK2_CRIGR</name>
<evidence type="ECO:0000313" key="1">
    <source>
        <dbReference type="EMBL" id="EGW14139.1"/>
    </source>
</evidence>
<proteinExistence type="predicted"/>